<keyword evidence="1" id="KW-0614">Plasmid</keyword>
<geneLocation type="plasmid" evidence="1 2">
    <name>Cy782203</name>
</geneLocation>
<dbReference type="RefSeq" id="WP_013325715.1">
    <property type="nucleotide sequence ID" value="NC_014502.1"/>
</dbReference>
<sequence length="206" mass="23902">MTPTNSINTLFRQGDPIELSITLTGKVGQPNGDLLKFIRTNPYVSESNLIWDAVRAFWLVKALREASHYTQSELIGYKTKCLRRLIKQEILMSAESGVEEKLLEQVIQKERDKVNKRASESIITLTFKDDKKDERHLIGFFKKNNLLWGKGRQLIALSIRAFWLPLACESSDQYTPEELNYLARASYFELKNQMNLIKEKFNIKDN</sequence>
<dbReference type="EMBL" id="CP002201">
    <property type="protein sequence ID" value="ADN18592.1"/>
    <property type="molecule type" value="Genomic_DNA"/>
</dbReference>
<accession>E0UNR2</accession>
<name>E0UNR2_GLOV7</name>
<organism evidence="1 2">
    <name type="scientific">Gloeothece verrucosa (strain PCC 7822)</name>
    <name type="common">Cyanothece sp. (strain PCC 7822)</name>
    <dbReference type="NCBI Taxonomy" id="497965"/>
    <lineage>
        <taxon>Bacteria</taxon>
        <taxon>Bacillati</taxon>
        <taxon>Cyanobacteriota</taxon>
        <taxon>Cyanophyceae</taxon>
        <taxon>Oscillatoriophycideae</taxon>
        <taxon>Chroococcales</taxon>
        <taxon>Aphanothecaceae</taxon>
        <taxon>Gloeothece</taxon>
        <taxon>Gloeothece verrucosa</taxon>
    </lineage>
</organism>
<gene>
    <name evidence="1" type="ordered locus">Cyan7822_6954</name>
</gene>
<keyword evidence="2" id="KW-1185">Reference proteome</keyword>
<dbReference type="Proteomes" id="UP000008206">
    <property type="component" value="Plasmid Cy782203"/>
</dbReference>
<protein>
    <submittedName>
        <fullName evidence="1">Uncharacterized protein</fullName>
    </submittedName>
</protein>
<reference evidence="2" key="1">
    <citation type="journal article" date="2011" name="MBio">
        <title>Novel metabolic attributes of the genus Cyanothece, comprising a group of unicellular nitrogen-fixing Cyanobacteria.</title>
        <authorList>
            <person name="Bandyopadhyay A."/>
            <person name="Elvitigala T."/>
            <person name="Welsh E."/>
            <person name="Stockel J."/>
            <person name="Liberton M."/>
            <person name="Min H."/>
            <person name="Sherman L.A."/>
            <person name="Pakrasi H.B."/>
        </authorList>
    </citation>
    <scope>NUCLEOTIDE SEQUENCE [LARGE SCALE GENOMIC DNA]</scope>
    <source>
        <strain evidence="2">PCC 7822</strain>
        <plasmid evidence="2">Cy782203</plasmid>
    </source>
</reference>
<evidence type="ECO:0000313" key="2">
    <source>
        <dbReference type="Proteomes" id="UP000008206"/>
    </source>
</evidence>
<dbReference type="AlphaFoldDB" id="E0UNR2"/>
<dbReference type="KEGG" id="cyj:Cyan7822_6954"/>
<dbReference type="HOGENOM" id="CLU_1330108_0_0_3"/>
<dbReference type="OrthoDB" id="512931at2"/>
<proteinExistence type="predicted"/>
<evidence type="ECO:0000313" key="1">
    <source>
        <dbReference type="EMBL" id="ADN18592.1"/>
    </source>
</evidence>